<accession>A0ABY4GES7</accession>
<organism evidence="1 3">
    <name type="scientific">Hymenobacter volaticus</name>
    <dbReference type="NCBI Taxonomy" id="2932254"/>
    <lineage>
        <taxon>Bacteria</taxon>
        <taxon>Pseudomonadati</taxon>
        <taxon>Bacteroidota</taxon>
        <taxon>Cytophagia</taxon>
        <taxon>Cytophagales</taxon>
        <taxon>Hymenobacteraceae</taxon>
        <taxon>Hymenobacter</taxon>
    </lineage>
</organism>
<keyword evidence="1" id="KW-0614">Plasmid</keyword>
<evidence type="ECO:0008006" key="4">
    <source>
        <dbReference type="Google" id="ProtNLM"/>
    </source>
</evidence>
<keyword evidence="3" id="KW-1185">Reference proteome</keyword>
<dbReference type="EMBL" id="CP095065">
    <property type="protein sequence ID" value="UOQ69420.1"/>
    <property type="molecule type" value="Genomic_DNA"/>
</dbReference>
<geneLocation type="plasmid" evidence="1 3">
    <name>unnamed4</name>
</geneLocation>
<evidence type="ECO:0000313" key="2">
    <source>
        <dbReference type="EMBL" id="UOQ69426.1"/>
    </source>
</evidence>
<dbReference type="Proteomes" id="UP000830401">
    <property type="component" value="Plasmid unnamed4"/>
</dbReference>
<evidence type="ECO:0000313" key="1">
    <source>
        <dbReference type="EMBL" id="UOQ69420.1"/>
    </source>
</evidence>
<sequence>MQWGANSTNSFPQAVDVSRLGTYPARTCSGGGYFYDDVLEYRVWVSTRQEGEYYRAFADYPSACSFSTRTAGAQAPCVLVRQQEYVDEPQQDVFLRVRSERLTEWRPEWLAGSKRTGTSIDQFLAEQPRATP</sequence>
<evidence type="ECO:0000313" key="3">
    <source>
        <dbReference type="Proteomes" id="UP000830401"/>
    </source>
</evidence>
<name>A0ABY4GES7_9BACT</name>
<protein>
    <recommendedName>
        <fullName evidence="4">GCN5 family acetyltransferase</fullName>
    </recommendedName>
</protein>
<gene>
    <name evidence="1" type="ORF">MUN86_26835</name>
    <name evidence="2" type="ORF">MUN86_27935</name>
</gene>
<proteinExistence type="predicted"/>
<reference evidence="1" key="1">
    <citation type="submission" date="2022-04" db="EMBL/GenBank/DDBJ databases">
        <title>Hymenobacter sp. isolated from the air.</title>
        <authorList>
            <person name="Won M."/>
            <person name="Lee C.-M."/>
            <person name="Woen H.-Y."/>
            <person name="Kwon S.-W."/>
        </authorList>
    </citation>
    <scope>NUCLEOTIDE SEQUENCE</scope>
    <source>
        <strain evidence="1">5420S-77</strain>
        <plasmid evidence="1">unnamed4</plasmid>
    </source>
</reference>
<dbReference type="EMBL" id="CP095065">
    <property type="protein sequence ID" value="UOQ69426.1"/>
    <property type="molecule type" value="Genomic_DNA"/>
</dbReference>